<dbReference type="RefSeq" id="WP_023025745.1">
    <property type="nucleotide sequence ID" value="NZ_CP022432.1"/>
</dbReference>
<dbReference type="AlphaFoldDB" id="A0AAD2JDM6"/>
<feature type="signal peptide" evidence="1">
    <location>
        <begin position="1"/>
        <end position="21"/>
    </location>
</feature>
<proteinExistence type="predicted"/>
<name>A0AAD2JDM6_MESFO</name>
<evidence type="ECO:0000313" key="3">
    <source>
        <dbReference type="Proteomes" id="UP000237990"/>
    </source>
</evidence>
<sequence length="243" mass="27447">MKQILTFLTGMTLVSSSGTVAAVNIPSSKEETKEIKVVSEVIDITKDQIEYVNNDKGGSITLNLTNDGKNLFHYNETGATSAPVLSYKIYRIQTDIDAFKPTENPNEWEFVELNSLSAENRFENNNTKNSNQITWGGDVFYPTSAFAKKPHSICDVKKGPKHPTTLPEEIINSRLNRISNYYWQSGSARLQYNEFSALNYTYDTGDKYEFEFIIGSYINPIWSFSSGKSWTNLGTSVTFNYTL</sequence>
<reference evidence="2 3" key="1">
    <citation type="submission" date="2017-07" db="EMBL/GenBank/DDBJ databases">
        <title>Comparative genomic analysis of Mesoplasma florum.</title>
        <authorList>
            <person name="Baby V."/>
            <person name="Lachance J.-C."/>
            <person name="Gagnon J."/>
            <person name="Lucier J.-F."/>
            <person name="Matteau D."/>
            <person name="Knight T.F."/>
            <person name="Rodrigue S."/>
        </authorList>
    </citation>
    <scope>NUCLEOTIDE SEQUENCE [LARGE SCALE GENOMIC DNA]</scope>
    <source>
        <strain evidence="2 3">W12</strain>
    </source>
</reference>
<feature type="chain" id="PRO_5042186989" evidence="1">
    <location>
        <begin position="22"/>
        <end position="243"/>
    </location>
</feature>
<gene>
    <name evidence="2" type="ORF">MflW12_3600</name>
</gene>
<keyword evidence="1" id="KW-0732">Signal</keyword>
<organism evidence="2 3">
    <name type="scientific">Mesoplasma florum</name>
    <name type="common">Acholeplasma florum</name>
    <dbReference type="NCBI Taxonomy" id="2151"/>
    <lineage>
        <taxon>Bacteria</taxon>
        <taxon>Bacillati</taxon>
        <taxon>Mycoplasmatota</taxon>
        <taxon>Mollicutes</taxon>
        <taxon>Entomoplasmatales</taxon>
        <taxon>Entomoplasmataceae</taxon>
        <taxon>Mesoplasma</taxon>
    </lineage>
</organism>
<dbReference type="EMBL" id="CP022432">
    <property type="protein sequence ID" value="AVN65765.1"/>
    <property type="molecule type" value="Genomic_DNA"/>
</dbReference>
<accession>A0AAD2JDM6</accession>
<protein>
    <submittedName>
        <fullName evidence="2">Uncharacterized protein</fullName>
    </submittedName>
</protein>
<dbReference type="Proteomes" id="UP000237990">
    <property type="component" value="Chromosome"/>
</dbReference>
<evidence type="ECO:0000256" key="1">
    <source>
        <dbReference type="SAM" id="SignalP"/>
    </source>
</evidence>
<evidence type="ECO:0000313" key="2">
    <source>
        <dbReference type="EMBL" id="AVN65765.1"/>
    </source>
</evidence>